<dbReference type="Gene3D" id="1.20.1300.10">
    <property type="entry name" value="Fumarate reductase/succinate dehydrogenase, transmembrane subunit"/>
    <property type="match status" value="1"/>
</dbReference>
<comment type="function">
    <text evidence="1">Membrane-anchoring subunit of succinate dehydrogenase (SDH).</text>
</comment>
<evidence type="ECO:0000256" key="1">
    <source>
        <dbReference type="ARBA" id="ARBA00004050"/>
    </source>
</evidence>
<comment type="cofactor">
    <cofactor evidence="12">
        <name>heme</name>
        <dbReference type="ChEBI" id="CHEBI:30413"/>
    </cofactor>
    <text evidence="12">The heme is bound between the two transmembrane subunits.</text>
</comment>
<dbReference type="PANTHER" id="PTHR10978:SF5">
    <property type="entry name" value="SUCCINATE DEHYDROGENASE CYTOCHROME B560 SUBUNIT, MITOCHONDRIAL"/>
    <property type="match status" value="1"/>
</dbReference>
<feature type="transmembrane region" description="Helical" evidence="13">
    <location>
        <begin position="29"/>
        <end position="50"/>
    </location>
</feature>
<dbReference type="SUPFAM" id="SSF81343">
    <property type="entry name" value="Fumarate reductase respiratory complex transmembrane subunits"/>
    <property type="match status" value="1"/>
</dbReference>
<keyword evidence="6 13" id="KW-0812">Transmembrane</keyword>
<dbReference type="GO" id="GO:0006099">
    <property type="term" value="P:tricarboxylic acid cycle"/>
    <property type="evidence" value="ECO:0007669"/>
    <property type="project" value="InterPro"/>
</dbReference>
<keyword evidence="10 13" id="KW-0472">Membrane</keyword>
<keyword evidence="9 12" id="KW-0408">Iron</keyword>
<evidence type="ECO:0000256" key="12">
    <source>
        <dbReference type="PIRSR" id="PIRSR000178-1"/>
    </source>
</evidence>
<dbReference type="Pfam" id="PF01127">
    <property type="entry name" value="Sdh_cyt"/>
    <property type="match status" value="1"/>
</dbReference>
<evidence type="ECO:0000256" key="8">
    <source>
        <dbReference type="ARBA" id="ARBA00022989"/>
    </source>
</evidence>
<evidence type="ECO:0000256" key="3">
    <source>
        <dbReference type="ARBA" id="ARBA00007244"/>
    </source>
</evidence>
<feature type="transmembrane region" description="Helical" evidence="13">
    <location>
        <begin position="108"/>
        <end position="130"/>
    </location>
</feature>
<evidence type="ECO:0000256" key="10">
    <source>
        <dbReference type="ARBA" id="ARBA00023136"/>
    </source>
</evidence>
<dbReference type="GO" id="GO:0016020">
    <property type="term" value="C:membrane"/>
    <property type="evidence" value="ECO:0007669"/>
    <property type="project" value="UniProtKB-SubCell"/>
</dbReference>
<keyword evidence="5 12" id="KW-0349">Heme</keyword>
<evidence type="ECO:0000256" key="5">
    <source>
        <dbReference type="ARBA" id="ARBA00022617"/>
    </source>
</evidence>
<dbReference type="CDD" id="cd03499">
    <property type="entry name" value="SQR_TypeC_SdhC"/>
    <property type="match status" value="1"/>
</dbReference>
<feature type="transmembrane region" description="Helical" evidence="13">
    <location>
        <begin position="62"/>
        <end position="87"/>
    </location>
</feature>
<dbReference type="PIRSF" id="PIRSF000178">
    <property type="entry name" value="SDH_cyt_b560"/>
    <property type="match status" value="1"/>
</dbReference>
<gene>
    <name evidence="14" type="primary">sdhC</name>
    <name evidence="14" type="ORF">PbB2_00384</name>
</gene>
<dbReference type="GO" id="GO:0046872">
    <property type="term" value="F:metal ion binding"/>
    <property type="evidence" value="ECO:0007669"/>
    <property type="project" value="UniProtKB-KW"/>
</dbReference>
<feature type="binding site" description="axial binding residue" evidence="12">
    <location>
        <position position="85"/>
    </location>
    <ligand>
        <name>heme</name>
        <dbReference type="ChEBI" id="CHEBI:30413"/>
        <note>ligand shared with second transmembrane subunit</note>
    </ligand>
    <ligandPart>
        <name>Fe</name>
        <dbReference type="ChEBI" id="CHEBI:18248"/>
    </ligandPart>
</feature>
<evidence type="ECO:0000313" key="14">
    <source>
        <dbReference type="EMBL" id="GBF56727.1"/>
    </source>
</evidence>
<comment type="subunit">
    <text evidence="11">Part of an enzyme complex containing four subunits: a flavoprotein, an iron-sulfur protein, plus two membrane-anchoring proteins, SdhC and SdhD. The complex can form homotrimers.</text>
</comment>
<evidence type="ECO:0000313" key="15">
    <source>
        <dbReference type="Proteomes" id="UP000245086"/>
    </source>
</evidence>
<accession>A0A2P2E6P4</accession>
<evidence type="ECO:0000256" key="6">
    <source>
        <dbReference type="ARBA" id="ARBA00022692"/>
    </source>
</evidence>
<comment type="caution">
    <text evidence="14">The sequence shown here is derived from an EMBL/GenBank/DDBJ whole genome shotgun (WGS) entry which is preliminary data.</text>
</comment>
<keyword evidence="7 12" id="KW-0479">Metal-binding</keyword>
<dbReference type="EMBL" id="BFBR01000001">
    <property type="protein sequence ID" value="GBF56727.1"/>
    <property type="molecule type" value="Genomic_DNA"/>
</dbReference>
<evidence type="ECO:0000256" key="11">
    <source>
        <dbReference type="ARBA" id="ARBA00025912"/>
    </source>
</evidence>
<dbReference type="InterPro" id="IPR000701">
    <property type="entry name" value="SuccDH_FuR_B_TM-su"/>
</dbReference>
<sequence>MAGSHSQDKRPLSPHLQVWRWHVTMATSIFHRAAGVGLYIGAAILTGWLVALASGPLSYDGYMGVLTSPLGLLVLFAITAAACYHLANGIRHLVWDAGKGFEPKVATASGWATIVAGGLGAIIVFALAFLF</sequence>
<comment type="subcellular location">
    <subcellularLocation>
        <location evidence="2">Membrane</location>
        <topology evidence="2">Multi-pass membrane protein</topology>
    </subcellularLocation>
</comment>
<evidence type="ECO:0000256" key="4">
    <source>
        <dbReference type="ARBA" id="ARBA00020076"/>
    </source>
</evidence>
<protein>
    <recommendedName>
        <fullName evidence="4">Succinate dehydrogenase cytochrome b556 subunit</fullName>
    </recommendedName>
</protein>
<dbReference type="OrthoDB" id="9799441at2"/>
<dbReference type="PROSITE" id="PS01001">
    <property type="entry name" value="SDH_CYT_2"/>
    <property type="match status" value="1"/>
</dbReference>
<proteinExistence type="inferred from homology"/>
<keyword evidence="15" id="KW-1185">Reference proteome</keyword>
<keyword evidence="8 13" id="KW-1133">Transmembrane helix</keyword>
<dbReference type="InterPro" id="IPR034804">
    <property type="entry name" value="SQR/QFR_C/D"/>
</dbReference>
<evidence type="ECO:0000256" key="13">
    <source>
        <dbReference type="SAM" id="Phobius"/>
    </source>
</evidence>
<dbReference type="PANTHER" id="PTHR10978">
    <property type="entry name" value="SUCCINATE DEHYDROGENASE CYTOCHROME B560 SUBUNIT"/>
    <property type="match status" value="1"/>
</dbReference>
<dbReference type="NCBIfam" id="TIGR02970">
    <property type="entry name" value="succ_dehyd_cytB"/>
    <property type="match status" value="1"/>
</dbReference>
<name>A0A2P2E6P4_9PROT</name>
<organism evidence="14 15">
    <name type="scientific">Candidatus Phycosocius bacilliformis</name>
    <dbReference type="NCBI Taxonomy" id="1445552"/>
    <lineage>
        <taxon>Bacteria</taxon>
        <taxon>Pseudomonadati</taxon>
        <taxon>Pseudomonadota</taxon>
        <taxon>Alphaproteobacteria</taxon>
        <taxon>Caulobacterales</taxon>
        <taxon>Caulobacterales incertae sedis</taxon>
        <taxon>Candidatus Phycosocius</taxon>
    </lineage>
</organism>
<dbReference type="Proteomes" id="UP000245086">
    <property type="component" value="Unassembled WGS sequence"/>
</dbReference>
<comment type="similarity">
    <text evidence="3">Belongs to the cytochrome b560 family.</text>
</comment>
<dbReference type="GO" id="GO:0009055">
    <property type="term" value="F:electron transfer activity"/>
    <property type="evidence" value="ECO:0007669"/>
    <property type="project" value="InterPro"/>
</dbReference>
<dbReference type="InterPro" id="IPR018495">
    <property type="entry name" value="Succ_DH_cyt_bsu_CS"/>
</dbReference>
<dbReference type="AlphaFoldDB" id="A0A2P2E6P4"/>
<dbReference type="RefSeq" id="WP_108983583.1">
    <property type="nucleotide sequence ID" value="NZ_BFBR01000001.1"/>
</dbReference>
<evidence type="ECO:0000256" key="2">
    <source>
        <dbReference type="ARBA" id="ARBA00004141"/>
    </source>
</evidence>
<evidence type="ECO:0000256" key="9">
    <source>
        <dbReference type="ARBA" id="ARBA00023004"/>
    </source>
</evidence>
<reference evidence="14 15" key="1">
    <citation type="journal article" date="2018" name="Genome Announc.">
        <title>Draft Genome Sequence of "Candidatus Phycosocius bacilliformis," an Alphaproteobacterial Ectosymbiont of the Hydrocarbon-Producing Green Alga Botryococcus braunii.</title>
        <authorList>
            <person name="Tanabe Y."/>
            <person name="Yamaguchi H."/>
            <person name="Watanabe M.M."/>
        </authorList>
    </citation>
    <scope>NUCLEOTIDE SEQUENCE [LARGE SCALE GENOMIC DNA]</scope>
    <source>
        <strain evidence="14 15">BOTRYCO-2</strain>
    </source>
</reference>
<evidence type="ECO:0000256" key="7">
    <source>
        <dbReference type="ARBA" id="ARBA00022723"/>
    </source>
</evidence>
<dbReference type="InterPro" id="IPR014314">
    <property type="entry name" value="Succ_DH_cytb556"/>
</dbReference>